<dbReference type="HOGENOM" id="CLU_800058_0_0_1"/>
<dbReference type="eggNOG" id="KOG3510">
    <property type="taxonomic scope" value="Eukaryota"/>
</dbReference>
<dbReference type="SUPFAM" id="SSF49265">
    <property type="entry name" value="Fibronectin type III"/>
    <property type="match status" value="1"/>
</dbReference>
<reference evidence="11" key="1">
    <citation type="submission" date="2011-08" db="EMBL/GenBank/DDBJ databases">
        <authorList>
            <person name="Rombauts S."/>
        </authorList>
    </citation>
    <scope>NUCLEOTIDE SEQUENCE</scope>
    <source>
        <strain evidence="11">London</strain>
    </source>
</reference>
<dbReference type="Gene3D" id="2.60.40.10">
    <property type="entry name" value="Immunoglobulins"/>
    <property type="match status" value="1"/>
</dbReference>
<dbReference type="GO" id="GO:0016020">
    <property type="term" value="C:membrane"/>
    <property type="evidence" value="ECO:0007669"/>
    <property type="project" value="UniProtKB-SubCell"/>
</dbReference>
<dbReference type="GO" id="GO:0007155">
    <property type="term" value="P:cell adhesion"/>
    <property type="evidence" value="ECO:0007669"/>
    <property type="project" value="UniProtKB-KW"/>
</dbReference>
<keyword evidence="6" id="KW-0472">Membrane</keyword>
<keyword evidence="2" id="KW-0812">Transmembrane</keyword>
<dbReference type="Pfam" id="PF25059">
    <property type="entry name" value="FN3_DSCAM-DSCAML_C"/>
    <property type="match status" value="1"/>
</dbReference>
<dbReference type="EnsemblMetazoa" id="tetur19g01480.1">
    <property type="protein sequence ID" value="tetur19g01480.1"/>
    <property type="gene ID" value="tetur19g01480"/>
</dbReference>
<evidence type="ECO:0000256" key="6">
    <source>
        <dbReference type="ARBA" id="ARBA00023136"/>
    </source>
</evidence>
<name>T1KS16_TETUR</name>
<keyword evidence="3" id="KW-0732">Signal</keyword>
<comment type="subcellular location">
    <subcellularLocation>
        <location evidence="1">Membrane</location>
        <topology evidence="1">Single-pass membrane protein</topology>
    </subcellularLocation>
</comment>
<dbReference type="InterPro" id="IPR003961">
    <property type="entry name" value="FN3_dom"/>
</dbReference>
<protein>
    <recommendedName>
        <fullName evidence="9">DSCAM/DSCAML C-terminal domain-containing protein</fullName>
    </recommendedName>
</protein>
<evidence type="ECO:0000256" key="4">
    <source>
        <dbReference type="ARBA" id="ARBA00022889"/>
    </source>
</evidence>
<keyword evidence="8" id="KW-0393">Immunoglobulin domain</keyword>
<dbReference type="Proteomes" id="UP000015104">
    <property type="component" value="Unassembled WGS sequence"/>
</dbReference>
<keyword evidence="7" id="KW-1015">Disulfide bond</keyword>
<evidence type="ECO:0000256" key="1">
    <source>
        <dbReference type="ARBA" id="ARBA00004167"/>
    </source>
</evidence>
<feature type="domain" description="DSCAM/DSCAML C-terminal" evidence="9">
    <location>
        <begin position="193"/>
        <end position="275"/>
    </location>
</feature>
<evidence type="ECO:0000256" key="5">
    <source>
        <dbReference type="ARBA" id="ARBA00022989"/>
    </source>
</evidence>
<evidence type="ECO:0000313" key="11">
    <source>
        <dbReference type="Proteomes" id="UP000015104"/>
    </source>
</evidence>
<evidence type="ECO:0000256" key="3">
    <source>
        <dbReference type="ARBA" id="ARBA00022729"/>
    </source>
</evidence>
<dbReference type="InterPro" id="IPR036116">
    <property type="entry name" value="FN3_sf"/>
</dbReference>
<dbReference type="CDD" id="cd00063">
    <property type="entry name" value="FN3"/>
    <property type="match status" value="1"/>
</dbReference>
<keyword evidence="11" id="KW-1185">Reference proteome</keyword>
<dbReference type="AlphaFoldDB" id="T1KS16"/>
<organism evidence="10 11">
    <name type="scientific">Tetranychus urticae</name>
    <name type="common">Two-spotted spider mite</name>
    <dbReference type="NCBI Taxonomy" id="32264"/>
    <lineage>
        <taxon>Eukaryota</taxon>
        <taxon>Metazoa</taxon>
        <taxon>Ecdysozoa</taxon>
        <taxon>Arthropoda</taxon>
        <taxon>Chelicerata</taxon>
        <taxon>Arachnida</taxon>
        <taxon>Acari</taxon>
        <taxon>Acariformes</taxon>
        <taxon>Trombidiformes</taxon>
        <taxon>Prostigmata</taxon>
        <taxon>Eleutherengona</taxon>
        <taxon>Raphignathae</taxon>
        <taxon>Tetranychoidea</taxon>
        <taxon>Tetranychidae</taxon>
        <taxon>Tetranychus</taxon>
    </lineage>
</organism>
<keyword evidence="5" id="KW-1133">Transmembrane helix</keyword>
<evidence type="ECO:0000256" key="2">
    <source>
        <dbReference type="ARBA" id="ARBA00022692"/>
    </source>
</evidence>
<sequence>MGLNEFEKTRTKVIMGPDQSLIAYPSPYAFVQINGSNLTEPSLGSTIQSSTSTLKANNTLNNNGCIDQRFIEETPYATVKRTPRHCKADRNVYDYPVPLNKSNVHPILIILHHLTHPLLIAIISQSYRIFDHFWDMMRLKALGNQIIDKPGDRFKCIILWVMIKIVVYRSSGCNKTSGSVSIAPVKEMFISYINATSIEVDLNSWKSSGCTIKHFSIKYKTQKEKMWTIVSNMILMGKKTIWIDGLHPQTWYHLKSTAYSDAGSTDAVYSLMTTHFVDKVVVTVIILICIMMNKRIPEQALYTRSPEITKGGILSKQVDEMGLNEFEKTRTKVIMGPDQSLIAYPIV</sequence>
<evidence type="ECO:0000259" key="9">
    <source>
        <dbReference type="Pfam" id="PF25059"/>
    </source>
</evidence>
<evidence type="ECO:0000256" key="8">
    <source>
        <dbReference type="ARBA" id="ARBA00023319"/>
    </source>
</evidence>
<dbReference type="STRING" id="32264.T1KS16"/>
<proteinExistence type="predicted"/>
<evidence type="ECO:0000256" key="7">
    <source>
        <dbReference type="ARBA" id="ARBA00023157"/>
    </source>
</evidence>
<evidence type="ECO:0000313" key="10">
    <source>
        <dbReference type="EnsemblMetazoa" id="tetur19g01480.1"/>
    </source>
</evidence>
<dbReference type="InterPro" id="IPR013783">
    <property type="entry name" value="Ig-like_fold"/>
</dbReference>
<reference evidence="10" key="2">
    <citation type="submission" date="2015-06" db="UniProtKB">
        <authorList>
            <consortium name="EnsemblMetazoa"/>
        </authorList>
    </citation>
    <scope>IDENTIFICATION</scope>
</reference>
<dbReference type="InterPro" id="IPR056754">
    <property type="entry name" value="DSCAM/DSCAML_C"/>
</dbReference>
<accession>T1KS16</accession>
<dbReference type="EMBL" id="CAEY01000421">
    <property type="status" value="NOT_ANNOTATED_CDS"/>
    <property type="molecule type" value="Genomic_DNA"/>
</dbReference>
<keyword evidence="4" id="KW-0130">Cell adhesion</keyword>